<evidence type="ECO:0000256" key="1">
    <source>
        <dbReference type="SAM" id="Phobius"/>
    </source>
</evidence>
<dbReference type="EMBL" id="MHOQ01000044">
    <property type="protein sequence ID" value="OGZ65473.1"/>
    <property type="molecule type" value="Genomic_DNA"/>
</dbReference>
<reference evidence="2 3" key="1">
    <citation type="journal article" date="2016" name="Nat. Commun.">
        <title>Thousands of microbial genomes shed light on interconnected biogeochemical processes in an aquifer system.</title>
        <authorList>
            <person name="Anantharaman K."/>
            <person name="Brown C.T."/>
            <person name="Hug L.A."/>
            <person name="Sharon I."/>
            <person name="Castelle C.J."/>
            <person name="Probst A.J."/>
            <person name="Thomas B.C."/>
            <person name="Singh A."/>
            <person name="Wilkins M.J."/>
            <person name="Karaoz U."/>
            <person name="Brodie E.L."/>
            <person name="Williams K.H."/>
            <person name="Hubbard S.S."/>
            <person name="Banfield J.F."/>
        </authorList>
    </citation>
    <scope>NUCLEOTIDE SEQUENCE [LARGE SCALE GENOMIC DNA]</scope>
</reference>
<name>A0A1G2HSP7_9BACT</name>
<accession>A0A1G2HSP7</accession>
<comment type="caution">
    <text evidence="2">The sequence shown here is derived from an EMBL/GenBank/DDBJ whole genome shotgun (WGS) entry which is preliminary data.</text>
</comment>
<keyword evidence="1" id="KW-0472">Membrane</keyword>
<feature type="transmembrane region" description="Helical" evidence="1">
    <location>
        <begin position="18"/>
        <end position="35"/>
    </location>
</feature>
<evidence type="ECO:0000313" key="3">
    <source>
        <dbReference type="Proteomes" id="UP000179183"/>
    </source>
</evidence>
<protein>
    <submittedName>
        <fullName evidence="2">Uncharacterized protein</fullName>
    </submittedName>
</protein>
<keyword evidence="1" id="KW-0812">Transmembrane</keyword>
<gene>
    <name evidence="2" type="ORF">A3D34_03075</name>
</gene>
<proteinExistence type="predicted"/>
<organism evidence="2 3">
    <name type="scientific">Candidatus Staskawiczbacteria bacterium RIFCSPHIGHO2_02_FULL_33_16</name>
    <dbReference type="NCBI Taxonomy" id="1802204"/>
    <lineage>
        <taxon>Bacteria</taxon>
        <taxon>Candidatus Staskawicziibacteriota</taxon>
    </lineage>
</organism>
<keyword evidence="1" id="KW-1133">Transmembrane helix</keyword>
<dbReference type="AlphaFoldDB" id="A0A1G2HSP7"/>
<dbReference type="Proteomes" id="UP000179183">
    <property type="component" value="Unassembled WGS sequence"/>
</dbReference>
<sequence>MAGQISKLFFWVHQLKKIVWEPFWWIILMIIVFWVPFLRPWWWIFAPLFLSIELRVLYLWWVRWDYAHAKTKWVTLEIITPKETLIPLKAMEDVFAVMWGPLYNFANWRERWCEGALDDAPGWMSWEIASIEGNLHFYLRVTADHRLSVETILYSHYPELEISEVPDYTKNVPQNIPNEEWNTYGEDFVLGKVDAYPIKTYEKFFEPQGERIRVEEKRIDPISSLLELISKLGPGEQYWIQFITMSIDEDGWKEKALAIINKLSKREVKKPKTLWNDLAEISHNVIVGPIKDGSGSKATYRWLKAATSKTVDREMLLTPGERDTIEEIENKLKKPTFRTSIRGVYVAKRENWNNSHRIIGRSYFAHFQTQNLNHLRFSTTTRPKTHYIFRKRIPFLRTRRMFRNYTLRFPPLFPNRTKECPILNTEELATLFHFPLKITGLAFPTMSRVQSKKGGPPSNLPTE</sequence>
<evidence type="ECO:0000313" key="2">
    <source>
        <dbReference type="EMBL" id="OGZ65473.1"/>
    </source>
</evidence>